<feature type="region of interest" description="Disordered" evidence="1">
    <location>
        <begin position="79"/>
        <end position="103"/>
    </location>
</feature>
<evidence type="ECO:0000256" key="1">
    <source>
        <dbReference type="SAM" id="MobiDB-lite"/>
    </source>
</evidence>
<gene>
    <name evidence="2" type="ORF">HYC85_014692</name>
</gene>
<dbReference type="AlphaFoldDB" id="A0A7J7H846"/>
<name>A0A7J7H846_CAMSI</name>
<keyword evidence="3" id="KW-1185">Reference proteome</keyword>
<evidence type="ECO:0000313" key="2">
    <source>
        <dbReference type="EMBL" id="KAF5948735.1"/>
    </source>
</evidence>
<sequence>MLSSAIPFIWGGGGGGGKNKKERAEHREKGDGDDDDVDKGAVLYVADQAASAVAAAVCAVVAVDERDLGVVVTNRLRPNDLSQKGETPVVVRPPGGTRRSSQLRSSSILGLLFSIRSSRISVSSQEKEKEKVCR</sequence>
<protein>
    <submittedName>
        <fullName evidence="2">Uncharacterized protein</fullName>
    </submittedName>
</protein>
<reference evidence="2 3" key="2">
    <citation type="submission" date="2020-07" db="EMBL/GenBank/DDBJ databases">
        <title>Genome assembly of wild tea tree DASZ reveals pedigree and selection history of tea varieties.</title>
        <authorList>
            <person name="Zhang W."/>
        </authorList>
    </citation>
    <scope>NUCLEOTIDE SEQUENCE [LARGE SCALE GENOMIC DNA]</scope>
    <source>
        <strain evidence="3">cv. G240</strain>
        <tissue evidence="2">Leaf</tissue>
    </source>
</reference>
<comment type="caution">
    <text evidence="2">The sequence shown here is derived from an EMBL/GenBank/DDBJ whole genome shotgun (WGS) entry which is preliminary data.</text>
</comment>
<reference evidence="3" key="1">
    <citation type="journal article" date="2020" name="Nat. Commun.">
        <title>Genome assembly of wild tea tree DASZ reveals pedigree and selection history of tea varieties.</title>
        <authorList>
            <person name="Zhang W."/>
            <person name="Zhang Y."/>
            <person name="Qiu H."/>
            <person name="Guo Y."/>
            <person name="Wan H."/>
            <person name="Zhang X."/>
            <person name="Scossa F."/>
            <person name="Alseekh S."/>
            <person name="Zhang Q."/>
            <person name="Wang P."/>
            <person name="Xu L."/>
            <person name="Schmidt M.H."/>
            <person name="Jia X."/>
            <person name="Li D."/>
            <person name="Zhu A."/>
            <person name="Guo F."/>
            <person name="Chen W."/>
            <person name="Ni D."/>
            <person name="Usadel B."/>
            <person name="Fernie A.R."/>
            <person name="Wen W."/>
        </authorList>
    </citation>
    <scope>NUCLEOTIDE SEQUENCE [LARGE SCALE GENOMIC DNA]</scope>
    <source>
        <strain evidence="3">cv. G240</strain>
    </source>
</reference>
<dbReference type="EMBL" id="JACBKZ010000006">
    <property type="protein sequence ID" value="KAF5948735.1"/>
    <property type="molecule type" value="Genomic_DNA"/>
</dbReference>
<evidence type="ECO:0000313" key="3">
    <source>
        <dbReference type="Proteomes" id="UP000593564"/>
    </source>
</evidence>
<accession>A0A7J7H846</accession>
<feature type="region of interest" description="Disordered" evidence="1">
    <location>
        <begin position="1"/>
        <end position="38"/>
    </location>
</feature>
<dbReference type="Proteomes" id="UP000593564">
    <property type="component" value="Unassembled WGS sequence"/>
</dbReference>
<organism evidence="2 3">
    <name type="scientific">Camellia sinensis</name>
    <name type="common">Tea plant</name>
    <name type="synonym">Thea sinensis</name>
    <dbReference type="NCBI Taxonomy" id="4442"/>
    <lineage>
        <taxon>Eukaryota</taxon>
        <taxon>Viridiplantae</taxon>
        <taxon>Streptophyta</taxon>
        <taxon>Embryophyta</taxon>
        <taxon>Tracheophyta</taxon>
        <taxon>Spermatophyta</taxon>
        <taxon>Magnoliopsida</taxon>
        <taxon>eudicotyledons</taxon>
        <taxon>Gunneridae</taxon>
        <taxon>Pentapetalae</taxon>
        <taxon>asterids</taxon>
        <taxon>Ericales</taxon>
        <taxon>Theaceae</taxon>
        <taxon>Camellia</taxon>
    </lineage>
</organism>
<proteinExistence type="predicted"/>